<evidence type="ECO:0000313" key="2">
    <source>
        <dbReference type="Proteomes" id="UP000813068"/>
    </source>
</evidence>
<sequence>MDLEFVVRISARHIPLTTYKKISHVIAWQIENKLSSPFRKPEFRDNLGIGMAPSFSHTNFPSHTSEFENGSDCQFFTNLSRELYREHDFSLGEIRVLDNILGIASIEFNRLADQLSGFSSRFFIYPEVVEIILDSSPNVPDIDGAQVFWGQSDFG</sequence>
<dbReference type="Proteomes" id="UP000813068">
    <property type="component" value="Unassembled WGS sequence"/>
</dbReference>
<reference evidence="1 2" key="1">
    <citation type="submission" date="2021-06" db="EMBL/GenBank/DDBJ databases">
        <title>Differences between aerobic and microaerobic xylene degrading microbial communities.</title>
        <authorList>
            <person name="Banerjee S."/>
            <person name="Tancsics A."/>
        </authorList>
    </citation>
    <scope>NUCLEOTIDE SEQUENCE [LARGE SCALE GENOMIC DNA]</scope>
    <source>
        <strain evidence="1 2">MAP12</strain>
    </source>
</reference>
<protein>
    <submittedName>
        <fullName evidence="1">Uncharacterized protein</fullName>
    </submittedName>
</protein>
<comment type="caution">
    <text evidence="1">The sequence shown here is derived from an EMBL/GenBank/DDBJ whole genome shotgun (WGS) entry which is preliminary data.</text>
</comment>
<gene>
    <name evidence="1" type="ORF">KRX52_03475</name>
</gene>
<keyword evidence="2" id="KW-1185">Reference proteome</keyword>
<organism evidence="1 2">
    <name type="scientific">Geopseudomonas aromaticivorans</name>
    <dbReference type="NCBI Taxonomy" id="2849492"/>
    <lineage>
        <taxon>Bacteria</taxon>
        <taxon>Pseudomonadati</taxon>
        <taxon>Pseudomonadota</taxon>
        <taxon>Gammaproteobacteria</taxon>
        <taxon>Pseudomonadales</taxon>
        <taxon>Pseudomonadaceae</taxon>
        <taxon>Geopseudomonas</taxon>
    </lineage>
</organism>
<accession>A0ABS6MSS2</accession>
<evidence type="ECO:0000313" key="1">
    <source>
        <dbReference type="EMBL" id="MBV2131855.1"/>
    </source>
</evidence>
<dbReference type="EMBL" id="JAHRGL010000010">
    <property type="protein sequence ID" value="MBV2131855.1"/>
    <property type="molecule type" value="Genomic_DNA"/>
</dbReference>
<name>A0ABS6MSS2_9GAMM</name>
<dbReference type="RefSeq" id="WP_217679767.1">
    <property type="nucleotide sequence ID" value="NZ_JAHRGL010000010.1"/>
</dbReference>
<proteinExistence type="predicted"/>